<keyword evidence="4" id="KW-0479">Metal-binding</keyword>
<dbReference type="AlphaFoldDB" id="A0A897N9V6"/>
<dbReference type="GO" id="GO:0051539">
    <property type="term" value="F:4 iron, 4 sulfur cluster binding"/>
    <property type="evidence" value="ECO:0007669"/>
    <property type="project" value="UniProtKB-KW"/>
</dbReference>
<evidence type="ECO:0000256" key="6">
    <source>
        <dbReference type="ARBA" id="ARBA00023014"/>
    </source>
</evidence>
<organism evidence="8 9">
    <name type="scientific">Halapricum desulfuricans</name>
    <dbReference type="NCBI Taxonomy" id="2841257"/>
    <lineage>
        <taxon>Archaea</taxon>
        <taxon>Methanobacteriati</taxon>
        <taxon>Methanobacteriota</taxon>
        <taxon>Stenosarchaea group</taxon>
        <taxon>Halobacteria</taxon>
        <taxon>Halobacteriales</taxon>
        <taxon>Haloarculaceae</taxon>
        <taxon>Halapricum</taxon>
    </lineage>
</organism>
<dbReference type="InterPro" id="IPR013785">
    <property type="entry name" value="Aldolase_TIM"/>
</dbReference>
<dbReference type="GO" id="GO:0006783">
    <property type="term" value="P:heme biosynthetic process"/>
    <property type="evidence" value="ECO:0007669"/>
    <property type="project" value="TreeGrafter"/>
</dbReference>
<protein>
    <submittedName>
        <fullName evidence="8">Radical SAM superfamily enzyme</fullName>
    </submittedName>
</protein>
<sequence>MIQLDALLCDCEHPTTAPSGTPTVEWELTDEALLGDRAPLSASERRAVVDQLADFGVETLRLTGSTGLDAAAVGELISYADDRGLETTLRTDGQQLDRDRLESLADAGLHRISVRVEGLSTPRQEHAAADDIDAALETLRAADDTELATELRFPLHAESVTHIEEIYDLAALLSADRFRLTHVPEPKLDGERRRRAVRRLADLTRDAHERNNHIETVLSGGIDAGYVTEYARDNLNGECATDVRTALRERLGAAPSPPVAKLGPAGQVYPGPFWDRYALDSVRARPFGAIWTDEANPLLVRLRHEEAGLPDRCRSCQFGDVCSGGSRGRALTAHDDPFEPDPVCYVHEEPAVGGSAAESPAD</sequence>
<keyword evidence="9" id="KW-1185">Reference proteome</keyword>
<dbReference type="InterPro" id="IPR058240">
    <property type="entry name" value="rSAM_sf"/>
</dbReference>
<dbReference type="GeneID" id="68851357"/>
<keyword evidence="5" id="KW-0408">Iron</keyword>
<accession>A0A897N9V6</accession>
<dbReference type="GO" id="GO:0003824">
    <property type="term" value="F:catalytic activity"/>
    <property type="evidence" value="ECO:0007669"/>
    <property type="project" value="InterPro"/>
</dbReference>
<dbReference type="GO" id="GO:0046872">
    <property type="term" value="F:metal ion binding"/>
    <property type="evidence" value="ECO:0007669"/>
    <property type="project" value="UniProtKB-KW"/>
</dbReference>
<evidence type="ECO:0000259" key="7">
    <source>
        <dbReference type="PROSITE" id="PS51918"/>
    </source>
</evidence>
<name>A0A897N9V6_9EURY</name>
<keyword evidence="3" id="KW-0949">S-adenosyl-L-methionine</keyword>
<dbReference type="SUPFAM" id="SSF102114">
    <property type="entry name" value="Radical SAM enzymes"/>
    <property type="match status" value="1"/>
</dbReference>
<dbReference type="EMBL" id="CP064788">
    <property type="protein sequence ID" value="QSG08105.1"/>
    <property type="molecule type" value="Genomic_DNA"/>
</dbReference>
<proteinExistence type="predicted"/>
<dbReference type="PROSITE" id="PS51918">
    <property type="entry name" value="RADICAL_SAM"/>
    <property type="match status" value="1"/>
</dbReference>
<dbReference type="KEGG" id="hds:HSR122_0699"/>
<dbReference type="Gene3D" id="3.20.20.70">
    <property type="entry name" value="Aldolase class I"/>
    <property type="match status" value="1"/>
</dbReference>
<evidence type="ECO:0000256" key="5">
    <source>
        <dbReference type="ARBA" id="ARBA00023004"/>
    </source>
</evidence>
<comment type="cofactor">
    <cofactor evidence="1">
        <name>[4Fe-4S] cluster</name>
        <dbReference type="ChEBI" id="CHEBI:49883"/>
    </cofactor>
</comment>
<evidence type="ECO:0000256" key="2">
    <source>
        <dbReference type="ARBA" id="ARBA00022485"/>
    </source>
</evidence>
<dbReference type="PANTHER" id="PTHR11228:SF7">
    <property type="entry name" value="PQQA PEPTIDE CYCLASE"/>
    <property type="match status" value="1"/>
</dbReference>
<keyword evidence="2" id="KW-0004">4Fe-4S</keyword>
<dbReference type="Proteomes" id="UP000662973">
    <property type="component" value="Chromosome"/>
</dbReference>
<dbReference type="InterPro" id="IPR007197">
    <property type="entry name" value="rSAM"/>
</dbReference>
<dbReference type="CDD" id="cd01335">
    <property type="entry name" value="Radical_SAM"/>
    <property type="match status" value="1"/>
</dbReference>
<evidence type="ECO:0000256" key="3">
    <source>
        <dbReference type="ARBA" id="ARBA00022691"/>
    </source>
</evidence>
<dbReference type="InterPro" id="IPR017200">
    <property type="entry name" value="PqqE-like"/>
</dbReference>
<evidence type="ECO:0000313" key="9">
    <source>
        <dbReference type="Proteomes" id="UP000662973"/>
    </source>
</evidence>
<reference evidence="8 9" key="1">
    <citation type="submission" date="2020-11" db="EMBL/GenBank/DDBJ databases">
        <title>Carbohydrate-dependent, anaerobic sulfur respiration: A novel catabolism in halophilic archaea.</title>
        <authorList>
            <person name="Sorokin D.Y."/>
            <person name="Messina E."/>
            <person name="Smedile F."/>
            <person name="La Cono V."/>
            <person name="Hallsworth J.E."/>
            <person name="Yakimov M.M."/>
        </authorList>
    </citation>
    <scope>NUCLEOTIDE SEQUENCE [LARGE SCALE GENOMIC DNA]</scope>
    <source>
        <strain evidence="8 9">HSR12-2</strain>
    </source>
</reference>
<feature type="domain" description="Radical SAM core" evidence="7">
    <location>
        <begin position="1"/>
        <end position="215"/>
    </location>
</feature>
<dbReference type="PIRSF" id="PIRSF037420">
    <property type="entry name" value="PQQ_syn_pqqE"/>
    <property type="match status" value="1"/>
</dbReference>
<dbReference type="InterPro" id="IPR050377">
    <property type="entry name" value="Radical_SAM_PqqE_MftC-like"/>
</dbReference>
<keyword evidence="6" id="KW-0411">Iron-sulfur</keyword>
<evidence type="ECO:0000313" key="8">
    <source>
        <dbReference type="EMBL" id="QSG08105.1"/>
    </source>
</evidence>
<evidence type="ECO:0000256" key="4">
    <source>
        <dbReference type="ARBA" id="ARBA00022723"/>
    </source>
</evidence>
<evidence type="ECO:0000256" key="1">
    <source>
        <dbReference type="ARBA" id="ARBA00001966"/>
    </source>
</evidence>
<gene>
    <name evidence="8" type="ORF">HSR122_0699</name>
</gene>
<dbReference type="RefSeq" id="WP_229111266.1">
    <property type="nucleotide sequence ID" value="NZ_CP064788.1"/>
</dbReference>
<dbReference type="PANTHER" id="PTHR11228">
    <property type="entry name" value="RADICAL SAM DOMAIN PROTEIN"/>
    <property type="match status" value="1"/>
</dbReference>
<dbReference type="Pfam" id="PF04055">
    <property type="entry name" value="Radical_SAM"/>
    <property type="match status" value="1"/>
</dbReference>